<dbReference type="InterPro" id="IPR050327">
    <property type="entry name" value="Proton-linked_MCT"/>
</dbReference>
<feature type="transmembrane region" description="Helical" evidence="4">
    <location>
        <begin position="419"/>
        <end position="443"/>
    </location>
</feature>
<dbReference type="Pfam" id="PF07690">
    <property type="entry name" value="MFS_1"/>
    <property type="match status" value="1"/>
</dbReference>
<dbReference type="InterPro" id="IPR020846">
    <property type="entry name" value="MFS_dom"/>
</dbReference>
<sequence>MSSIQLRSHRSEDLELPRSRDTSEAEEREDAGSGTYSLTASPPTRKKQALVLLSTFFMFFQTIGINQSYGIFQEYYTTPSTTPLPLSQAKNLAAVAFVGTLGAGLTWGGSIFINPVVARVKDVRWVTVAGSVMMSVGLVAAGEARSLWQLYLTQSLCYGLGSSMLYFPMVSMAPEYFDRHRGAAMGFILSGAGCGGLVLSPITRLLLDTVGLRWTLRLLGLLTLAVTLPISFSASWRFGRPQGRTRVNVSLARKPTFILQSLAALLQASGNFVPLTFLTTFSTTLGYSSAFAAVLLALNNGVNTVSRILLGALADVIGRQNMIVVGMLGSAGCVWGLWLTAAAGGGKAVWVAFVIGYGMMAGGYNALLPTVIAEIYGIQAYSSVNGFVYFVRGIGAFFGSPVGGAILDSSSSSGKPSEYMNVIIYDGALLLGASLCVMGVRFFDAAEKGRWKLKA</sequence>
<reference evidence="6 7" key="1">
    <citation type="journal article" date="2018" name="Nat. Ecol. Evol.">
        <title>Pezizomycetes genomes reveal the molecular basis of ectomycorrhizal truffle lifestyle.</title>
        <authorList>
            <person name="Murat C."/>
            <person name="Payen T."/>
            <person name="Noel B."/>
            <person name="Kuo A."/>
            <person name="Morin E."/>
            <person name="Chen J."/>
            <person name="Kohler A."/>
            <person name="Krizsan K."/>
            <person name="Balestrini R."/>
            <person name="Da Silva C."/>
            <person name="Montanini B."/>
            <person name="Hainaut M."/>
            <person name="Levati E."/>
            <person name="Barry K.W."/>
            <person name="Belfiori B."/>
            <person name="Cichocki N."/>
            <person name="Clum A."/>
            <person name="Dockter R.B."/>
            <person name="Fauchery L."/>
            <person name="Guy J."/>
            <person name="Iotti M."/>
            <person name="Le Tacon F."/>
            <person name="Lindquist E.A."/>
            <person name="Lipzen A."/>
            <person name="Malagnac F."/>
            <person name="Mello A."/>
            <person name="Molinier V."/>
            <person name="Miyauchi S."/>
            <person name="Poulain J."/>
            <person name="Riccioni C."/>
            <person name="Rubini A."/>
            <person name="Sitrit Y."/>
            <person name="Splivallo R."/>
            <person name="Traeger S."/>
            <person name="Wang M."/>
            <person name="Zifcakova L."/>
            <person name="Wipf D."/>
            <person name="Zambonelli A."/>
            <person name="Paolocci F."/>
            <person name="Nowrousian M."/>
            <person name="Ottonello S."/>
            <person name="Baldrian P."/>
            <person name="Spatafora J.W."/>
            <person name="Henrissat B."/>
            <person name="Nagy L.G."/>
            <person name="Aury J.M."/>
            <person name="Wincker P."/>
            <person name="Grigoriev I.V."/>
            <person name="Bonfante P."/>
            <person name="Martin F.M."/>
        </authorList>
    </citation>
    <scope>NUCLEOTIDE SEQUENCE [LARGE SCALE GENOMIC DNA]</scope>
    <source>
        <strain evidence="6 7">CCBAS932</strain>
    </source>
</reference>
<evidence type="ECO:0000256" key="2">
    <source>
        <dbReference type="ARBA" id="ARBA00006727"/>
    </source>
</evidence>
<feature type="transmembrane region" description="Helical" evidence="4">
    <location>
        <begin position="290"/>
        <end position="310"/>
    </location>
</feature>
<accession>A0A3N4KXR8</accession>
<dbReference type="InterPro" id="IPR011701">
    <property type="entry name" value="MFS"/>
</dbReference>
<feature type="transmembrane region" description="Helical" evidence="4">
    <location>
        <begin position="125"/>
        <end position="142"/>
    </location>
</feature>
<feature type="transmembrane region" description="Helical" evidence="4">
    <location>
        <begin position="348"/>
        <end position="367"/>
    </location>
</feature>
<evidence type="ECO:0000256" key="3">
    <source>
        <dbReference type="SAM" id="MobiDB-lite"/>
    </source>
</evidence>
<evidence type="ECO:0000256" key="4">
    <source>
        <dbReference type="SAM" id="Phobius"/>
    </source>
</evidence>
<dbReference type="PANTHER" id="PTHR11360:SF284">
    <property type="entry name" value="EG:103B4.3 PROTEIN-RELATED"/>
    <property type="match status" value="1"/>
</dbReference>
<keyword evidence="4" id="KW-1133">Transmembrane helix</keyword>
<keyword evidence="4" id="KW-0812">Transmembrane</keyword>
<dbReference type="GO" id="GO:0022857">
    <property type="term" value="F:transmembrane transporter activity"/>
    <property type="evidence" value="ECO:0007669"/>
    <property type="project" value="InterPro"/>
</dbReference>
<evidence type="ECO:0000256" key="1">
    <source>
        <dbReference type="ARBA" id="ARBA00004141"/>
    </source>
</evidence>
<feature type="compositionally biased region" description="Basic and acidic residues" evidence="3">
    <location>
        <begin position="9"/>
        <end position="25"/>
    </location>
</feature>
<proteinExistence type="inferred from homology"/>
<dbReference type="EMBL" id="ML119119">
    <property type="protein sequence ID" value="RPB14209.1"/>
    <property type="molecule type" value="Genomic_DNA"/>
</dbReference>
<dbReference type="Proteomes" id="UP000277580">
    <property type="component" value="Unassembled WGS sequence"/>
</dbReference>
<feature type="transmembrane region" description="Helical" evidence="4">
    <location>
        <begin position="92"/>
        <end position="113"/>
    </location>
</feature>
<feature type="transmembrane region" description="Helical" evidence="4">
    <location>
        <begin position="148"/>
        <end position="170"/>
    </location>
</feature>
<dbReference type="AlphaFoldDB" id="A0A3N4KXR8"/>
<evidence type="ECO:0000313" key="7">
    <source>
        <dbReference type="Proteomes" id="UP000277580"/>
    </source>
</evidence>
<keyword evidence="4" id="KW-0472">Membrane</keyword>
<dbReference type="SUPFAM" id="SSF103473">
    <property type="entry name" value="MFS general substrate transporter"/>
    <property type="match status" value="1"/>
</dbReference>
<dbReference type="Gene3D" id="1.20.1250.20">
    <property type="entry name" value="MFS general substrate transporter like domains"/>
    <property type="match status" value="2"/>
</dbReference>
<dbReference type="InParanoid" id="A0A3N4KXR8"/>
<feature type="transmembrane region" description="Helical" evidence="4">
    <location>
        <begin position="387"/>
        <end position="407"/>
    </location>
</feature>
<organism evidence="6 7">
    <name type="scientific">Morchella conica CCBAS932</name>
    <dbReference type="NCBI Taxonomy" id="1392247"/>
    <lineage>
        <taxon>Eukaryota</taxon>
        <taxon>Fungi</taxon>
        <taxon>Dikarya</taxon>
        <taxon>Ascomycota</taxon>
        <taxon>Pezizomycotina</taxon>
        <taxon>Pezizomycetes</taxon>
        <taxon>Pezizales</taxon>
        <taxon>Morchellaceae</taxon>
        <taxon>Morchella</taxon>
    </lineage>
</organism>
<feature type="domain" description="Major facilitator superfamily (MFS) profile" evidence="5">
    <location>
        <begin position="47"/>
        <end position="451"/>
    </location>
</feature>
<evidence type="ECO:0000313" key="6">
    <source>
        <dbReference type="EMBL" id="RPB14209.1"/>
    </source>
</evidence>
<feature type="transmembrane region" description="Helical" evidence="4">
    <location>
        <begin position="50"/>
        <end position="72"/>
    </location>
</feature>
<comment type="similarity">
    <text evidence="2">Belongs to the major facilitator superfamily. Monocarboxylate porter (TC 2.A.1.13) family.</text>
</comment>
<name>A0A3N4KXR8_9PEZI</name>
<keyword evidence="7" id="KW-1185">Reference proteome</keyword>
<gene>
    <name evidence="6" type="ORF">P167DRAFT_534442</name>
</gene>
<dbReference type="GO" id="GO:0016020">
    <property type="term" value="C:membrane"/>
    <property type="evidence" value="ECO:0007669"/>
    <property type="project" value="UniProtKB-SubCell"/>
</dbReference>
<evidence type="ECO:0000259" key="5">
    <source>
        <dbReference type="PROSITE" id="PS50850"/>
    </source>
</evidence>
<protein>
    <submittedName>
        <fullName evidence="6">MFS general substrate transporter</fullName>
    </submittedName>
</protein>
<feature type="transmembrane region" description="Helical" evidence="4">
    <location>
        <begin position="182"/>
        <end position="202"/>
    </location>
</feature>
<dbReference type="OrthoDB" id="6499973at2759"/>
<feature type="transmembrane region" description="Helical" evidence="4">
    <location>
        <begin position="257"/>
        <end position="278"/>
    </location>
</feature>
<feature type="transmembrane region" description="Helical" evidence="4">
    <location>
        <begin position="214"/>
        <end position="236"/>
    </location>
</feature>
<feature type="region of interest" description="Disordered" evidence="3">
    <location>
        <begin position="1"/>
        <end position="41"/>
    </location>
</feature>
<dbReference type="InterPro" id="IPR036259">
    <property type="entry name" value="MFS_trans_sf"/>
</dbReference>
<comment type="subcellular location">
    <subcellularLocation>
        <location evidence="1">Membrane</location>
        <topology evidence="1">Multi-pass membrane protein</topology>
    </subcellularLocation>
</comment>
<dbReference type="PANTHER" id="PTHR11360">
    <property type="entry name" value="MONOCARBOXYLATE TRANSPORTER"/>
    <property type="match status" value="1"/>
</dbReference>
<feature type="transmembrane region" description="Helical" evidence="4">
    <location>
        <begin position="322"/>
        <end position="342"/>
    </location>
</feature>
<dbReference type="PROSITE" id="PS50850">
    <property type="entry name" value="MFS"/>
    <property type="match status" value="1"/>
</dbReference>